<proteinExistence type="predicted"/>
<evidence type="ECO:0000259" key="1">
    <source>
        <dbReference type="PROSITE" id="PS50943"/>
    </source>
</evidence>
<gene>
    <name evidence="2" type="ORF">HNR23_004080</name>
</gene>
<reference evidence="2 3" key="1">
    <citation type="submission" date="2020-08" db="EMBL/GenBank/DDBJ databases">
        <title>Sequencing the genomes of 1000 actinobacteria strains.</title>
        <authorList>
            <person name="Klenk H.-P."/>
        </authorList>
    </citation>
    <scope>NUCLEOTIDE SEQUENCE [LARGE SCALE GENOMIC DNA]</scope>
    <source>
        <strain evidence="2 3">DSM 46659</strain>
    </source>
</reference>
<dbReference type="SUPFAM" id="SSF47413">
    <property type="entry name" value="lambda repressor-like DNA-binding domains"/>
    <property type="match status" value="1"/>
</dbReference>
<evidence type="ECO:0000313" key="2">
    <source>
        <dbReference type="EMBL" id="MBB6174020.1"/>
    </source>
</evidence>
<dbReference type="SMART" id="SM00530">
    <property type="entry name" value="HTH_XRE"/>
    <property type="match status" value="1"/>
</dbReference>
<dbReference type="EMBL" id="JACHDS010000001">
    <property type="protein sequence ID" value="MBB6174020.1"/>
    <property type="molecule type" value="Genomic_DNA"/>
</dbReference>
<dbReference type="Pfam" id="PF19054">
    <property type="entry name" value="DUF5753"/>
    <property type="match status" value="1"/>
</dbReference>
<feature type="domain" description="HTH cro/C1-type" evidence="1">
    <location>
        <begin position="18"/>
        <end position="73"/>
    </location>
</feature>
<protein>
    <submittedName>
        <fullName evidence="2">Transcriptional regulator with XRE-family HTH domain</fullName>
    </submittedName>
</protein>
<dbReference type="Pfam" id="PF13560">
    <property type="entry name" value="HTH_31"/>
    <property type="match status" value="1"/>
</dbReference>
<dbReference type="Proteomes" id="UP000546642">
    <property type="component" value="Unassembled WGS sequence"/>
</dbReference>
<evidence type="ECO:0000313" key="3">
    <source>
        <dbReference type="Proteomes" id="UP000546642"/>
    </source>
</evidence>
<accession>A0A7X0D766</accession>
<dbReference type="InterPro" id="IPR010982">
    <property type="entry name" value="Lambda_DNA-bd_dom_sf"/>
</dbReference>
<keyword evidence="3" id="KW-1185">Reference proteome</keyword>
<dbReference type="PROSITE" id="PS50943">
    <property type="entry name" value="HTH_CROC1"/>
    <property type="match status" value="1"/>
</dbReference>
<organism evidence="2 3">
    <name type="scientific">Nocardiopsis mwathae</name>
    <dbReference type="NCBI Taxonomy" id="1472723"/>
    <lineage>
        <taxon>Bacteria</taxon>
        <taxon>Bacillati</taxon>
        <taxon>Actinomycetota</taxon>
        <taxon>Actinomycetes</taxon>
        <taxon>Streptosporangiales</taxon>
        <taxon>Nocardiopsidaceae</taxon>
        <taxon>Nocardiopsis</taxon>
    </lineage>
</organism>
<dbReference type="InterPro" id="IPR043917">
    <property type="entry name" value="DUF5753"/>
</dbReference>
<name>A0A7X0D766_9ACTN</name>
<dbReference type="Gene3D" id="1.10.260.40">
    <property type="entry name" value="lambda repressor-like DNA-binding domains"/>
    <property type="match status" value="1"/>
</dbReference>
<dbReference type="InterPro" id="IPR001387">
    <property type="entry name" value="Cro/C1-type_HTH"/>
</dbReference>
<dbReference type="CDD" id="cd00093">
    <property type="entry name" value="HTH_XRE"/>
    <property type="match status" value="1"/>
</dbReference>
<dbReference type="AlphaFoldDB" id="A0A7X0D766"/>
<comment type="caution">
    <text evidence="2">The sequence shown here is derived from an EMBL/GenBank/DDBJ whole genome shotgun (WGS) entry which is preliminary data.</text>
</comment>
<dbReference type="RefSeq" id="WP_184077800.1">
    <property type="nucleotide sequence ID" value="NZ_JACHDS010000001.1"/>
</dbReference>
<sequence>MIEQQRPSVRRRRLSEELRRLRHAAGMTLDDAARALEWSVGKVSNIETGVRKRPSVVEVKALLDTYRVNDQWQRESLLSITRQAGKKGWWTKYDDVFPDEFPALEAEAASISTYQLIMIPGLLQTPKYVELFTRSANLLRDPVDVERVVAARRKRQEILSHPDGPELRAVIDACAIERLKPSPRVLQEQVRHLIDVAEADNNVTVGVVPFAAGLHAGMRGQFVLLDYASANSVVYLEMHTEGLFVEEAEEVRRYRRLFDHLVDSALDADDSIEYLRSTIT</sequence>
<dbReference type="GO" id="GO:0003677">
    <property type="term" value="F:DNA binding"/>
    <property type="evidence" value="ECO:0007669"/>
    <property type="project" value="InterPro"/>
</dbReference>